<dbReference type="NCBIfam" id="TIGR00254">
    <property type="entry name" value="GGDEF"/>
    <property type="match status" value="1"/>
</dbReference>
<dbReference type="Gene3D" id="3.30.70.270">
    <property type="match status" value="1"/>
</dbReference>
<accession>A0ABT3P8Q3</accession>
<dbReference type="InterPro" id="IPR043128">
    <property type="entry name" value="Rev_trsase/Diguanyl_cyclase"/>
</dbReference>
<proteinExistence type="predicted"/>
<dbReference type="SMART" id="SM00267">
    <property type="entry name" value="GGDEF"/>
    <property type="match status" value="1"/>
</dbReference>
<evidence type="ECO:0000313" key="2">
    <source>
        <dbReference type="EMBL" id="MCW8109152.1"/>
    </source>
</evidence>
<dbReference type="RefSeq" id="WP_265617900.1">
    <property type="nucleotide sequence ID" value="NZ_JAPFRD010000011.1"/>
</dbReference>
<protein>
    <submittedName>
        <fullName evidence="2">Sensor domain-containing diguanylate cyclase</fullName>
    </submittedName>
</protein>
<dbReference type="PANTHER" id="PTHR46663:SF2">
    <property type="entry name" value="GGDEF DOMAIN-CONTAINING PROTEIN"/>
    <property type="match status" value="1"/>
</dbReference>
<comment type="caution">
    <text evidence="2">The sequence shown here is derived from an EMBL/GenBank/DDBJ whole genome shotgun (WGS) entry which is preliminary data.</text>
</comment>
<dbReference type="CDD" id="cd01949">
    <property type="entry name" value="GGDEF"/>
    <property type="match status" value="1"/>
</dbReference>
<evidence type="ECO:0000259" key="1">
    <source>
        <dbReference type="PROSITE" id="PS50887"/>
    </source>
</evidence>
<dbReference type="InterPro" id="IPR000160">
    <property type="entry name" value="GGDEF_dom"/>
</dbReference>
<dbReference type="Pfam" id="PF13185">
    <property type="entry name" value="GAF_2"/>
    <property type="match status" value="1"/>
</dbReference>
<dbReference type="InterPro" id="IPR003018">
    <property type="entry name" value="GAF"/>
</dbReference>
<organism evidence="2 3">
    <name type="scientific">Alteromonas aquimaris</name>
    <dbReference type="NCBI Taxonomy" id="2998417"/>
    <lineage>
        <taxon>Bacteria</taxon>
        <taxon>Pseudomonadati</taxon>
        <taxon>Pseudomonadota</taxon>
        <taxon>Gammaproteobacteria</taxon>
        <taxon>Alteromonadales</taxon>
        <taxon>Alteromonadaceae</taxon>
        <taxon>Alteromonas/Salinimonas group</taxon>
        <taxon>Alteromonas</taxon>
    </lineage>
</organism>
<dbReference type="SMART" id="SM00065">
    <property type="entry name" value="GAF"/>
    <property type="match status" value="1"/>
</dbReference>
<dbReference type="SUPFAM" id="SSF55781">
    <property type="entry name" value="GAF domain-like"/>
    <property type="match status" value="1"/>
</dbReference>
<dbReference type="InterPro" id="IPR029016">
    <property type="entry name" value="GAF-like_dom_sf"/>
</dbReference>
<dbReference type="InterPro" id="IPR052163">
    <property type="entry name" value="DGC-Regulatory_Protein"/>
</dbReference>
<name>A0ABT3P8Q3_9ALTE</name>
<keyword evidence="3" id="KW-1185">Reference proteome</keyword>
<feature type="domain" description="GGDEF" evidence="1">
    <location>
        <begin position="201"/>
        <end position="333"/>
    </location>
</feature>
<dbReference type="Proteomes" id="UP001142810">
    <property type="component" value="Unassembled WGS sequence"/>
</dbReference>
<dbReference type="Gene3D" id="3.30.450.40">
    <property type="match status" value="1"/>
</dbReference>
<dbReference type="SUPFAM" id="SSF55073">
    <property type="entry name" value="Nucleotide cyclase"/>
    <property type="match status" value="1"/>
</dbReference>
<dbReference type="PANTHER" id="PTHR46663">
    <property type="entry name" value="DIGUANYLATE CYCLASE DGCT-RELATED"/>
    <property type="match status" value="1"/>
</dbReference>
<gene>
    <name evidence="2" type="ORF">OPS25_11650</name>
</gene>
<dbReference type="Pfam" id="PF00990">
    <property type="entry name" value="GGDEF"/>
    <property type="match status" value="1"/>
</dbReference>
<sequence>MPTQVQLFEVIAIQRDVSKVGMDLSSVMNLVVKRLLNLLKADGAVIELREGNLMVYRAASGIAASHLGMHLEVDASLSGHCVTTAKALFCNDATNHPLVDKKASKAIGIASMLVVPLIHETKTVGVLKVMSTQLAAFKKTDLVLLNLLSEQVAAAIYFCEQLSADKLLQLARRDEMTGLANRSVFMEQLRALFSINHDSQTRFGILIIDMDNLKLVNDSYGHRAGDELITEFATRLTHALPYADCIARLGGDEFGVILNNLLAQDALEPLQRQIREHFYDDLPFEGNLLPLDASIGGAIFPDDGRLLSVLIERADQRMYERKRAKKEVRSNDMVENRFAHQMTSVRSERKLN</sequence>
<dbReference type="PROSITE" id="PS50887">
    <property type="entry name" value="GGDEF"/>
    <property type="match status" value="1"/>
</dbReference>
<dbReference type="InterPro" id="IPR029787">
    <property type="entry name" value="Nucleotide_cyclase"/>
</dbReference>
<dbReference type="EMBL" id="JAPFRD010000011">
    <property type="protein sequence ID" value="MCW8109152.1"/>
    <property type="molecule type" value="Genomic_DNA"/>
</dbReference>
<reference evidence="2" key="1">
    <citation type="submission" date="2022-11" db="EMBL/GenBank/DDBJ databases">
        <title>Alteromonas sp. nov., isolated from sea water of the Qingdao.</title>
        <authorList>
            <person name="Wang Q."/>
        </authorList>
    </citation>
    <scope>NUCLEOTIDE SEQUENCE</scope>
    <source>
        <strain evidence="2">ASW11-7</strain>
    </source>
</reference>
<evidence type="ECO:0000313" key="3">
    <source>
        <dbReference type="Proteomes" id="UP001142810"/>
    </source>
</evidence>